<dbReference type="RefSeq" id="WP_127681996.1">
    <property type="nucleotide sequence ID" value="NZ_SACM01000001.1"/>
</dbReference>
<organism evidence="2 3">
    <name type="scientific">Inhella crocodyli</name>
    <dbReference type="NCBI Taxonomy" id="2499851"/>
    <lineage>
        <taxon>Bacteria</taxon>
        <taxon>Pseudomonadati</taxon>
        <taxon>Pseudomonadota</taxon>
        <taxon>Betaproteobacteria</taxon>
        <taxon>Burkholderiales</taxon>
        <taxon>Sphaerotilaceae</taxon>
        <taxon>Inhella</taxon>
    </lineage>
</organism>
<feature type="compositionally biased region" description="Low complexity" evidence="1">
    <location>
        <begin position="174"/>
        <end position="186"/>
    </location>
</feature>
<dbReference type="Proteomes" id="UP000288587">
    <property type="component" value="Unassembled WGS sequence"/>
</dbReference>
<evidence type="ECO:0000313" key="2">
    <source>
        <dbReference type="EMBL" id="RVT88629.1"/>
    </source>
</evidence>
<protein>
    <submittedName>
        <fullName evidence="2">DUF2894 domain-containing protein</fullName>
    </submittedName>
</protein>
<reference evidence="2 3" key="1">
    <citation type="submission" date="2019-01" db="EMBL/GenBank/DDBJ databases">
        <authorList>
            <person name="Chen W.-M."/>
        </authorList>
    </citation>
    <scope>NUCLEOTIDE SEQUENCE [LARGE SCALE GENOMIC DNA]</scope>
    <source>
        <strain evidence="2 3">CCP-18</strain>
    </source>
</reference>
<accession>A0A437LT97</accession>
<dbReference type="InterPro" id="IPR021549">
    <property type="entry name" value="DUF2894"/>
</dbReference>
<proteinExistence type="predicted"/>
<comment type="caution">
    <text evidence="2">The sequence shown here is derived from an EMBL/GenBank/DDBJ whole genome shotgun (WGS) entry which is preliminary data.</text>
</comment>
<name>A0A437LT97_9BURK</name>
<dbReference type="AlphaFoldDB" id="A0A437LT97"/>
<keyword evidence="3" id="KW-1185">Reference proteome</keyword>
<feature type="region of interest" description="Disordered" evidence="1">
    <location>
        <begin position="1"/>
        <end position="23"/>
    </location>
</feature>
<feature type="compositionally biased region" description="Basic residues" evidence="1">
    <location>
        <begin position="187"/>
        <end position="199"/>
    </location>
</feature>
<feature type="compositionally biased region" description="Polar residues" evidence="1">
    <location>
        <begin position="12"/>
        <end position="22"/>
    </location>
</feature>
<sequence length="199" mass="21138">MLDPADDPLSWLQAQPQAQTARTHPARWHALVALARRAARAEGALRTLLCRRLGAGVAALPGGEPAPARAPSAVRPPLQALTAALNAGHPEAADGAWPELRAVRANTRDWTRLRVARRLADVPPEPSTPVGPLNAHALMPKALAQLQSLSPEYLQRLMQQFDVLGSLPRAAAAPAPAASPVAVVPRKPAKPKAPIRRRP</sequence>
<evidence type="ECO:0000313" key="3">
    <source>
        <dbReference type="Proteomes" id="UP000288587"/>
    </source>
</evidence>
<dbReference type="EMBL" id="SACM01000001">
    <property type="protein sequence ID" value="RVT88629.1"/>
    <property type="molecule type" value="Genomic_DNA"/>
</dbReference>
<dbReference type="OrthoDB" id="6025757at2"/>
<feature type="region of interest" description="Disordered" evidence="1">
    <location>
        <begin position="174"/>
        <end position="199"/>
    </location>
</feature>
<dbReference type="Pfam" id="PF11445">
    <property type="entry name" value="DUF2894"/>
    <property type="match status" value="1"/>
</dbReference>
<evidence type="ECO:0000256" key="1">
    <source>
        <dbReference type="SAM" id="MobiDB-lite"/>
    </source>
</evidence>
<gene>
    <name evidence="2" type="ORF">EOD73_06580</name>
</gene>